<protein>
    <recommendedName>
        <fullName evidence="1">FlgD/Vpr Ig-like domain-containing protein</fullName>
    </recommendedName>
</protein>
<evidence type="ECO:0000313" key="2">
    <source>
        <dbReference type="EMBL" id="TMQ68911.1"/>
    </source>
</evidence>
<evidence type="ECO:0000313" key="3">
    <source>
        <dbReference type="Proteomes" id="UP000319836"/>
    </source>
</evidence>
<feature type="domain" description="FlgD/Vpr Ig-like" evidence="1">
    <location>
        <begin position="286"/>
        <end position="348"/>
    </location>
</feature>
<gene>
    <name evidence="2" type="ORF">E6K80_13415</name>
</gene>
<name>A0A538TZA7_UNCEI</name>
<reference evidence="2 3" key="1">
    <citation type="journal article" date="2019" name="Nat. Microbiol.">
        <title>Mediterranean grassland soil C-N compound turnover is dependent on rainfall and depth, and is mediated by genomically divergent microorganisms.</title>
        <authorList>
            <person name="Diamond S."/>
            <person name="Andeer P.F."/>
            <person name="Li Z."/>
            <person name="Crits-Christoph A."/>
            <person name="Burstein D."/>
            <person name="Anantharaman K."/>
            <person name="Lane K.R."/>
            <person name="Thomas B.C."/>
            <person name="Pan C."/>
            <person name="Northen T.R."/>
            <person name="Banfield J.F."/>
        </authorList>
    </citation>
    <scope>NUCLEOTIDE SEQUENCE [LARGE SCALE GENOMIC DNA]</scope>
    <source>
        <strain evidence="2">WS_10</strain>
    </source>
</reference>
<comment type="caution">
    <text evidence="2">The sequence shown here is derived from an EMBL/GenBank/DDBJ whole genome shotgun (WGS) entry which is preliminary data.</text>
</comment>
<organism evidence="2 3">
    <name type="scientific">Eiseniibacteriota bacterium</name>
    <dbReference type="NCBI Taxonomy" id="2212470"/>
    <lineage>
        <taxon>Bacteria</taxon>
        <taxon>Candidatus Eiseniibacteriota</taxon>
    </lineage>
</organism>
<sequence length="363" mass="38414">MITLSSPRRFRVWLGPLAALAIALCGAPARALVLVEDAIGEGGTAESASARWEALAVSSARSHIGNEGGGLTVDLAAGDRASFSRAADLSPTPSTVLCTFNVAVSAIAQDRSSTQVFRMGWDFGTSNADEPDARTYVALGLQASEGEGFQLRDMVGGRVSAIFHGTQAVTWAANNSGRPLLYTAPDGRVESIGNDRMDVWVGREKVFDDILAVTPAGRITDLKWFWGHGSGTTRLDRFEIRTLEETSASGAAVAAAEPATLDPMPEPADGSIALDRPAPNPFSGAMRFAYAIPGHGTAVDIGVFDIAGRRARTLARGREDAGLYQVRWDGLGDDGKRVKQGVYFLRASIGATSRVSRVVYLSN</sequence>
<evidence type="ECO:0000259" key="1">
    <source>
        <dbReference type="Pfam" id="PF13860"/>
    </source>
</evidence>
<dbReference type="Pfam" id="PF13860">
    <property type="entry name" value="FlgD_ig"/>
    <property type="match status" value="1"/>
</dbReference>
<proteinExistence type="predicted"/>
<dbReference type="InterPro" id="IPR025965">
    <property type="entry name" value="FlgD/Vpr_Ig-like"/>
</dbReference>
<dbReference type="Gene3D" id="2.60.40.4070">
    <property type="match status" value="1"/>
</dbReference>
<dbReference type="Proteomes" id="UP000319836">
    <property type="component" value="Unassembled WGS sequence"/>
</dbReference>
<dbReference type="AlphaFoldDB" id="A0A538TZA7"/>
<dbReference type="EMBL" id="VBPA01000365">
    <property type="protein sequence ID" value="TMQ68911.1"/>
    <property type="molecule type" value="Genomic_DNA"/>
</dbReference>
<accession>A0A538TZA7</accession>